<organism evidence="1 2">
    <name type="scientific">Chryseobacterium shigense</name>
    <dbReference type="NCBI Taxonomy" id="297244"/>
    <lineage>
        <taxon>Bacteria</taxon>
        <taxon>Pseudomonadati</taxon>
        <taxon>Bacteroidota</taxon>
        <taxon>Flavobacteriia</taxon>
        <taxon>Flavobacteriales</taxon>
        <taxon>Weeksellaceae</taxon>
        <taxon>Chryseobacterium group</taxon>
        <taxon>Chryseobacterium</taxon>
    </lineage>
</organism>
<evidence type="ECO:0000313" key="1">
    <source>
        <dbReference type="EMBL" id="MBB6370077.1"/>
    </source>
</evidence>
<sequence>MEAQFNFQIKQRKDKRGWENIEVYYRIHCDRTTAIRYARKLSKIFKSEIRLTEGAEPLKTSGTYIYENTQPLKIKHYGKLVQ</sequence>
<reference evidence="1 2" key="1">
    <citation type="submission" date="2020-08" db="EMBL/GenBank/DDBJ databases">
        <title>Functional genomics of gut bacteria from endangered species of beetles.</title>
        <authorList>
            <person name="Carlos-Shanley C."/>
        </authorList>
    </citation>
    <scope>NUCLEOTIDE SEQUENCE [LARGE SCALE GENOMIC DNA]</scope>
    <source>
        <strain evidence="1 2">S00136</strain>
    </source>
</reference>
<name>A0A841N0Y2_9FLAO</name>
<dbReference type="AlphaFoldDB" id="A0A841N0Y2"/>
<proteinExistence type="predicted"/>
<protein>
    <recommendedName>
        <fullName evidence="3">Addiction module toxin RelE</fullName>
    </recommendedName>
</protein>
<evidence type="ECO:0008006" key="3">
    <source>
        <dbReference type="Google" id="ProtNLM"/>
    </source>
</evidence>
<dbReference type="EMBL" id="JACHLC010000001">
    <property type="protein sequence ID" value="MBB6370077.1"/>
    <property type="molecule type" value="Genomic_DNA"/>
</dbReference>
<gene>
    <name evidence="1" type="ORF">HNP36_001130</name>
</gene>
<keyword evidence="2" id="KW-1185">Reference proteome</keyword>
<dbReference type="Proteomes" id="UP000589738">
    <property type="component" value="Unassembled WGS sequence"/>
</dbReference>
<evidence type="ECO:0000313" key="2">
    <source>
        <dbReference type="Proteomes" id="UP000589738"/>
    </source>
</evidence>
<dbReference type="RefSeq" id="WP_184159554.1">
    <property type="nucleotide sequence ID" value="NZ_JACHLC010000001.1"/>
</dbReference>
<accession>A0A841N0Y2</accession>
<comment type="caution">
    <text evidence="1">The sequence shown here is derived from an EMBL/GenBank/DDBJ whole genome shotgun (WGS) entry which is preliminary data.</text>
</comment>